<name>A0A8S3V126_MYTED</name>
<accession>A0A8S3V126</accession>
<protein>
    <submittedName>
        <fullName evidence="1">Uncharacterized protein</fullName>
    </submittedName>
</protein>
<organism evidence="1 2">
    <name type="scientific">Mytilus edulis</name>
    <name type="common">Blue mussel</name>
    <dbReference type="NCBI Taxonomy" id="6550"/>
    <lineage>
        <taxon>Eukaryota</taxon>
        <taxon>Metazoa</taxon>
        <taxon>Spiralia</taxon>
        <taxon>Lophotrochozoa</taxon>
        <taxon>Mollusca</taxon>
        <taxon>Bivalvia</taxon>
        <taxon>Autobranchia</taxon>
        <taxon>Pteriomorphia</taxon>
        <taxon>Mytilida</taxon>
        <taxon>Mytiloidea</taxon>
        <taxon>Mytilidae</taxon>
        <taxon>Mytilinae</taxon>
        <taxon>Mytilus</taxon>
    </lineage>
</organism>
<dbReference type="EMBL" id="CAJPWZ010003085">
    <property type="protein sequence ID" value="CAG2251360.1"/>
    <property type="molecule type" value="Genomic_DNA"/>
</dbReference>
<dbReference type="Proteomes" id="UP000683360">
    <property type="component" value="Unassembled WGS sequence"/>
</dbReference>
<dbReference type="AlphaFoldDB" id="A0A8S3V126"/>
<comment type="caution">
    <text evidence="1">The sequence shown here is derived from an EMBL/GenBank/DDBJ whole genome shotgun (WGS) entry which is preliminary data.</text>
</comment>
<dbReference type="OrthoDB" id="6054663at2759"/>
<proteinExistence type="predicted"/>
<evidence type="ECO:0000313" key="1">
    <source>
        <dbReference type="EMBL" id="CAG2251360.1"/>
    </source>
</evidence>
<keyword evidence="2" id="KW-1185">Reference proteome</keyword>
<sequence length="798" mass="94074">MNEISDLVYAFDNNQRLQKVWLSRNANKQTLEVMTNIIKLELNGFNCQKNEVLDPRHWRKFENLGPFEEVQPTEKDSLNVLQTTLETVLQQYNVDTETETIQSKIMDDNFKSKFIQCHQCHKTFGSDINKDCKRKKQETVKFINYTENFSDDGSVTLESKTDSIQSNTASLEHPLYTTKSAPIPTDVCTKISLIDSVFVNPASKSSLRVVLDKIAIDSGVSTGSRHFVYVVCDGSPMTLILQLIMEEPEKYSWVVPLIGLGHEEMNMVKSFTEMFSDFILKRFFETQGYKTPKALAFAKRCSDHHIAFDNLFKCRESVWMELVYSFRNTKTSCVAENFNGFVQWLKDNNDNTLLFICNLMLPCLESIFMFRKGVRENNCVLIERARKIFRQIWYGRHHTKYMLIDSFGLCDRFLMPPEILNCLNKHESFSRSGRIDAHQGLDFILEQYNRNIKNHISGVANSIKWETVTKNYDTVEILTGNINSLLGRIEHTRQPRQIQEFKSERDIFRAELRKTKYLYPINERNIIDMNSGYKLTIKRLCFLLSSFVILTIQTTEALESLQNKQKSQAALEESRDKRNAEIDLSPEDSVRTKRYIPYEELQKRLRHFIGKRVDDYRTASDILPTAEKRMRYFVGKRADGDQTNVLDDNDEVEKRMRYFVGKRSRLRYFVGKRDGDEADPSQDEDLEKRMRYFVGKRRYFLGKRRYFLGKRDEIEENDPNDQVEKRSRLRYFVGKRPSDDFINGNAFHKRMRYFVGKRDQDKEQNNDLEKRMRYFVGKRDNSEDSEQYDKRHMRYFVG</sequence>
<reference evidence="1" key="1">
    <citation type="submission" date="2021-03" db="EMBL/GenBank/DDBJ databases">
        <authorList>
            <person name="Bekaert M."/>
        </authorList>
    </citation>
    <scope>NUCLEOTIDE SEQUENCE</scope>
</reference>
<evidence type="ECO:0000313" key="2">
    <source>
        <dbReference type="Proteomes" id="UP000683360"/>
    </source>
</evidence>
<gene>
    <name evidence="1" type="ORF">MEDL_63027</name>
</gene>